<organism evidence="1 2">
    <name type="scientific">Clostridium subterminale</name>
    <dbReference type="NCBI Taxonomy" id="1550"/>
    <lineage>
        <taxon>Bacteria</taxon>
        <taxon>Bacillati</taxon>
        <taxon>Bacillota</taxon>
        <taxon>Clostridia</taxon>
        <taxon>Eubacteriales</taxon>
        <taxon>Clostridiaceae</taxon>
        <taxon>Clostridium</taxon>
    </lineage>
</organism>
<reference evidence="2" key="1">
    <citation type="journal article" date="2019" name="Int. J. Syst. Evol. Microbiol.">
        <title>The Global Catalogue of Microorganisms (GCM) 10K type strain sequencing project: providing services to taxonomists for standard genome sequencing and annotation.</title>
        <authorList>
            <consortium name="The Broad Institute Genomics Platform"/>
            <consortium name="The Broad Institute Genome Sequencing Center for Infectious Disease"/>
            <person name="Wu L."/>
            <person name="Ma J."/>
        </authorList>
    </citation>
    <scope>NUCLEOTIDE SEQUENCE [LARGE SCALE GENOMIC DNA]</scope>
    <source>
        <strain evidence="2">JCM 1417</strain>
    </source>
</reference>
<evidence type="ECO:0008006" key="3">
    <source>
        <dbReference type="Google" id="ProtNLM"/>
    </source>
</evidence>
<dbReference type="EMBL" id="BAAACI010000006">
    <property type="protein sequence ID" value="GAA0774622.1"/>
    <property type="molecule type" value="Genomic_DNA"/>
</dbReference>
<comment type="caution">
    <text evidence="1">The sequence shown here is derived from an EMBL/GenBank/DDBJ whole genome shotgun (WGS) entry which is preliminary data.</text>
</comment>
<accession>A0ABP3W4I1</accession>
<dbReference type="RefSeq" id="WP_343826748.1">
    <property type="nucleotide sequence ID" value="NZ_BAAACI010000006.1"/>
</dbReference>
<keyword evidence="2" id="KW-1185">Reference proteome</keyword>
<protein>
    <recommendedName>
        <fullName evidence="3">Phage structural protein</fullName>
    </recommendedName>
</protein>
<evidence type="ECO:0000313" key="2">
    <source>
        <dbReference type="Proteomes" id="UP001501047"/>
    </source>
</evidence>
<dbReference type="Gene3D" id="2.60.40.3940">
    <property type="match status" value="1"/>
</dbReference>
<name>A0ABP3W4I1_CLOSU</name>
<evidence type="ECO:0000313" key="1">
    <source>
        <dbReference type="EMBL" id="GAA0774622.1"/>
    </source>
</evidence>
<dbReference type="Proteomes" id="UP001501047">
    <property type="component" value="Unassembled WGS sequence"/>
</dbReference>
<proteinExistence type="predicted"/>
<gene>
    <name evidence="1" type="ORF">GCM10008908_24780</name>
</gene>
<sequence length="394" mass="43634">MERSSFFNAVLNGEAYDRVYLAEDYARYFSSFIGNGVFPTPSTNLQVVANGTTMNIILKGGKGWINGYFYENTDDLTLNVAIADGVLNRIDRVVLRLDFINREIKAYVKKGTFASSPVAPTLIRNSDMYELGLADIRVNKGVTKIVQADITDLRQNNTYCGLVAGVVQQIDTTNLFTQFQSSFDIWFEHMKGQLSTDAAGNLQSQIDILSPLVDSWNDFKSNGGTLFNSLQLKPLSSTVDVINTSKGYLGLNAGSRGVVVDEVANVFRPSSTSQNSMSLGSSNFRFNDIYLNGFSNVGISGYSKEPNGTIKQWGQAIIPVKTLRVQIPLPVAYNEKILGVSITEEYVTSEAPAVYPTFMLSNSKSRFDVYPKLINTNNQPQIEQRFINWETIGI</sequence>